<feature type="region of interest" description="Disordered" evidence="1">
    <location>
        <begin position="225"/>
        <end position="315"/>
    </location>
</feature>
<feature type="compositionally biased region" description="Low complexity" evidence="1">
    <location>
        <begin position="102"/>
        <end position="135"/>
    </location>
</feature>
<gene>
    <name evidence="2" type="primary">A0A0B5JGW8</name>
</gene>
<sequence>MSIPRSKSLSFLWRPNRKYSVDDPSPLPLPLHTNPHSLEIPVLANPFDREDKDHPEWAELPVSPTDSSATIVAETGSAAVTDESCKQAPEESTEPPNVQMEPAQTTTLAVAPAATLATARTTSSSSSSTPAQPRARTTPKGPRPRPASMSALGVDGRPRYARPACPANSLPGEIFETRFENPFKPRSRSLNIKREKAAGADVDPSKRRRSLFVIFTSLRQSLIKHKLGGPESEGAPSSPPSESPSSAASSRRTSVSSATGTTLSVGSGSGSTKSRWSFCTRNGVPRTDPYGPPHFAQIPMSNSEGRQSQRRARRG</sequence>
<dbReference type="EMBL" id="LR729413">
    <property type="protein sequence ID" value="VWP01488.1"/>
    <property type="molecule type" value="Genomic_DNA"/>
</dbReference>
<feature type="compositionally biased region" description="Basic and acidic residues" evidence="1">
    <location>
        <begin position="47"/>
        <end position="57"/>
    </location>
</feature>
<organism evidence="2">
    <name type="scientific">Ganoderma boninense</name>
    <dbReference type="NCBI Taxonomy" id="34458"/>
    <lineage>
        <taxon>Eukaryota</taxon>
        <taxon>Fungi</taxon>
        <taxon>Dikarya</taxon>
        <taxon>Basidiomycota</taxon>
        <taxon>Agaricomycotina</taxon>
        <taxon>Agaricomycetes</taxon>
        <taxon>Polyporales</taxon>
        <taxon>Polyporaceae</taxon>
        <taxon>Ganoderma</taxon>
    </lineage>
</organism>
<name>A0A5K1K5T2_9APHY</name>
<feature type="region of interest" description="Disordered" evidence="1">
    <location>
        <begin position="1"/>
        <end position="32"/>
    </location>
</feature>
<feature type="compositionally biased region" description="Low complexity" evidence="1">
    <location>
        <begin position="243"/>
        <end position="274"/>
    </location>
</feature>
<dbReference type="AlphaFoldDB" id="A0A5K1K5T2"/>
<protein>
    <submittedName>
        <fullName evidence="2">Cytochrome P450 33C9</fullName>
    </submittedName>
</protein>
<evidence type="ECO:0000256" key="1">
    <source>
        <dbReference type="SAM" id="MobiDB-lite"/>
    </source>
</evidence>
<accession>A0A5K1K5T2</accession>
<feature type="region of interest" description="Disordered" evidence="1">
    <location>
        <begin position="46"/>
        <end position="209"/>
    </location>
</feature>
<evidence type="ECO:0000313" key="2">
    <source>
        <dbReference type="EMBL" id="VWP01488.1"/>
    </source>
</evidence>
<proteinExistence type="predicted"/>
<reference evidence="2" key="1">
    <citation type="submission" date="2019-10" db="EMBL/GenBank/DDBJ databases">
        <authorList>
            <person name="Nor Muhammad N."/>
        </authorList>
    </citation>
    <scope>NUCLEOTIDE SEQUENCE</scope>
</reference>